<protein>
    <recommendedName>
        <fullName evidence="3">Arginine-hydroxylase NDUFAF5, mitochondrial</fullName>
    </recommendedName>
    <alternativeName>
        <fullName evidence="4">NADH dehydrogenase [ubiquinone] 1 alpha subcomplex assembly factor 5</fullName>
    </alternativeName>
    <alternativeName>
        <fullName evidence="5">Putative methyltransferase NDUFAF5</fullName>
    </alternativeName>
</protein>
<dbReference type="GO" id="GO:0005739">
    <property type="term" value="C:mitochondrion"/>
    <property type="evidence" value="ECO:0007669"/>
    <property type="project" value="TreeGrafter"/>
</dbReference>
<evidence type="ECO:0000256" key="3">
    <source>
        <dbReference type="ARBA" id="ARBA00040937"/>
    </source>
</evidence>
<evidence type="ECO:0000256" key="1">
    <source>
        <dbReference type="ARBA" id="ARBA00022603"/>
    </source>
</evidence>
<keyword evidence="1" id="KW-0489">Methyltransferase</keyword>
<feature type="domain" description="Methyltransferase type 11" evidence="6">
    <location>
        <begin position="79"/>
        <end position="170"/>
    </location>
</feature>
<reference evidence="7" key="1">
    <citation type="submission" date="2016-01" db="EMBL/GenBank/DDBJ databases">
        <title>Reference transcriptome for the parasite Schistocephalus solidus: insights into the molecular evolution of parasitism.</title>
        <authorList>
            <person name="Hebert F.O."/>
            <person name="Grambauer S."/>
            <person name="Barber I."/>
            <person name="Landry C.R."/>
            <person name="Aubin-Horth N."/>
        </authorList>
    </citation>
    <scope>NUCLEOTIDE SEQUENCE</scope>
</reference>
<dbReference type="InterPro" id="IPR029063">
    <property type="entry name" value="SAM-dependent_MTases_sf"/>
</dbReference>
<dbReference type="PANTHER" id="PTHR13090:SF1">
    <property type="entry name" value="ARGININE-HYDROXYLASE NDUFAF5, MITOCHONDRIAL"/>
    <property type="match status" value="1"/>
</dbReference>
<dbReference type="Gene3D" id="3.40.50.150">
    <property type="entry name" value="Vaccinia Virus protein VP39"/>
    <property type="match status" value="1"/>
</dbReference>
<proteinExistence type="predicted"/>
<dbReference type="AlphaFoldDB" id="A0A0X3PTI7"/>
<keyword evidence="2" id="KW-0808">Transferase</keyword>
<evidence type="ECO:0000256" key="4">
    <source>
        <dbReference type="ARBA" id="ARBA00041833"/>
    </source>
</evidence>
<dbReference type="Pfam" id="PF08241">
    <property type="entry name" value="Methyltransf_11"/>
    <property type="match status" value="1"/>
</dbReference>
<evidence type="ECO:0000259" key="6">
    <source>
        <dbReference type="Pfam" id="PF08241"/>
    </source>
</evidence>
<dbReference type="InterPro" id="IPR013216">
    <property type="entry name" value="Methyltransf_11"/>
</dbReference>
<accession>A0A0X3PTI7</accession>
<dbReference type="InterPro" id="IPR050602">
    <property type="entry name" value="Malonyl-ACP_OMT"/>
</dbReference>
<dbReference type="GO" id="GO:0032259">
    <property type="term" value="P:methylation"/>
    <property type="evidence" value="ECO:0007669"/>
    <property type="project" value="UniProtKB-KW"/>
</dbReference>
<dbReference type="SUPFAM" id="SSF53335">
    <property type="entry name" value="S-adenosyl-L-methionine-dependent methyltransferases"/>
    <property type="match status" value="1"/>
</dbReference>
<dbReference type="EMBL" id="GEEE01008131">
    <property type="protein sequence ID" value="JAP55094.1"/>
    <property type="molecule type" value="Transcribed_RNA"/>
</dbReference>
<evidence type="ECO:0000313" key="7">
    <source>
        <dbReference type="EMBL" id="JAP55094.1"/>
    </source>
</evidence>
<gene>
    <name evidence="7" type="primary">NDUF5</name>
    <name evidence="7" type="ORF">TR116263</name>
</gene>
<organism evidence="7">
    <name type="scientific">Schistocephalus solidus</name>
    <name type="common">Tapeworm</name>
    <dbReference type="NCBI Taxonomy" id="70667"/>
    <lineage>
        <taxon>Eukaryota</taxon>
        <taxon>Metazoa</taxon>
        <taxon>Spiralia</taxon>
        <taxon>Lophotrochozoa</taxon>
        <taxon>Platyhelminthes</taxon>
        <taxon>Cestoda</taxon>
        <taxon>Eucestoda</taxon>
        <taxon>Diphyllobothriidea</taxon>
        <taxon>Diphyllobothriidae</taxon>
        <taxon>Schistocephalus</taxon>
    </lineage>
</organism>
<evidence type="ECO:0000256" key="2">
    <source>
        <dbReference type="ARBA" id="ARBA00022679"/>
    </source>
</evidence>
<evidence type="ECO:0000256" key="5">
    <source>
        <dbReference type="ARBA" id="ARBA00042549"/>
    </source>
</evidence>
<name>A0A0X3PTI7_SCHSO</name>
<keyword evidence="7" id="KW-0830">Ubiquinone</keyword>
<dbReference type="GO" id="GO:0008757">
    <property type="term" value="F:S-adenosylmethionine-dependent methyltransferase activity"/>
    <property type="evidence" value="ECO:0007669"/>
    <property type="project" value="InterPro"/>
</dbReference>
<dbReference type="GO" id="GO:0032981">
    <property type="term" value="P:mitochondrial respiratory chain complex I assembly"/>
    <property type="evidence" value="ECO:0007669"/>
    <property type="project" value="TreeGrafter"/>
</dbReference>
<sequence>MCTMLSVAVVGFRALPRFCSLRKISTPSIQIFDRKAKRLQRIRSARRENATVYDYLRDEVAFRLADRVLDIKRTFEVAVDLGCGRGHLSQHLTSDAVNFLYQCDSCLDILKQAKPSPDVETMSLNIDEESLPFQENSINLFLSCLGLHWVNDMPGTFSQVLRSLKPDGCFLGVTFGMDTLFELRVALQLAEMERLGGFYPHVSPFIDSARLGDLLQEAGFNLITLDVDELVVHYPSMFELTEDLRGMGESNAVVSRPLRLNRDVLTASAAIYDERFGEPRENGKEGERCVPATFRLLYFIAWKPDPSQIKPLPRGSAEYSFKELSRLDELGASHVAKTNQGSSKDNEK</sequence>
<dbReference type="PANTHER" id="PTHR13090">
    <property type="entry name" value="ARGININE-HYDROXYLASE NDUFAF5, MITOCHONDRIAL"/>
    <property type="match status" value="1"/>
</dbReference>